<dbReference type="AlphaFoldDB" id="A0A0G4G1Q4"/>
<keyword evidence="3" id="KW-1185">Reference proteome</keyword>
<dbReference type="EMBL" id="CDMY01000542">
    <property type="protein sequence ID" value="CEM21665.1"/>
    <property type="molecule type" value="Genomic_DNA"/>
</dbReference>
<name>A0A0G4G1Q4_VITBC</name>
<organism evidence="2 3">
    <name type="scientific">Vitrella brassicaformis (strain CCMP3155)</name>
    <dbReference type="NCBI Taxonomy" id="1169540"/>
    <lineage>
        <taxon>Eukaryota</taxon>
        <taxon>Sar</taxon>
        <taxon>Alveolata</taxon>
        <taxon>Colpodellida</taxon>
        <taxon>Vitrellaceae</taxon>
        <taxon>Vitrella</taxon>
    </lineage>
</organism>
<sequence>MLAALPASRRPSSQHLPRWVRHLTEWERPWEAAVAVSDKTQQASRPSYSPAEDQPSNSSHQLAFSKPEDIATLVHLSALQERRRASRAPQHGGSAGRRRAMLKGNVSGAYEWYAALLSGDEQMVWRVGWPGGVRVTGGRWGGAFEKRMTGLRETLKRKIGDSNLIELSKDHPEVAAETTSVLLRALDKCIAKHMEQPEREEDETATASSSSSRDDDSTTDPDQEAAQDNRDNDRQREKRVADDGSEGVDTDESMIEALFDDIDPSLPRERLSAAADDVIGEASAIKTSPRQQHREGDHPSELRDPVDTRQKDKRQLADAGEDDESQMASTGGLFGSGEWTATTADDEMDSAAEAVESAFSQLSQRAGQSQAIKDFTPGLDLKSAWHLHDFTIPRRLRDRLERSDKLRQIVDDIGKDRTDDALTPRGVQLRPPRVMVELPGVSGPIKLHLPVQRSAAVDAVRAGTAAAA</sequence>
<dbReference type="InParanoid" id="A0A0G4G1Q4"/>
<evidence type="ECO:0000313" key="3">
    <source>
        <dbReference type="Proteomes" id="UP000041254"/>
    </source>
</evidence>
<dbReference type="Proteomes" id="UP000041254">
    <property type="component" value="Unassembled WGS sequence"/>
</dbReference>
<reference evidence="2 3" key="1">
    <citation type="submission" date="2014-11" db="EMBL/GenBank/DDBJ databases">
        <authorList>
            <person name="Zhu J."/>
            <person name="Qi W."/>
            <person name="Song R."/>
        </authorList>
    </citation>
    <scope>NUCLEOTIDE SEQUENCE [LARGE SCALE GENOMIC DNA]</scope>
</reference>
<protein>
    <submittedName>
        <fullName evidence="2">Uncharacterized protein</fullName>
    </submittedName>
</protein>
<gene>
    <name evidence="2" type="ORF">Vbra_16650</name>
</gene>
<feature type="compositionally biased region" description="Basic and acidic residues" evidence="1">
    <location>
        <begin position="227"/>
        <end position="242"/>
    </location>
</feature>
<feature type="region of interest" description="Disordered" evidence="1">
    <location>
        <begin position="193"/>
        <end position="253"/>
    </location>
</feature>
<feature type="region of interest" description="Disordered" evidence="1">
    <location>
        <begin position="35"/>
        <end position="62"/>
    </location>
</feature>
<proteinExistence type="predicted"/>
<evidence type="ECO:0000313" key="2">
    <source>
        <dbReference type="EMBL" id="CEM21665.1"/>
    </source>
</evidence>
<feature type="compositionally biased region" description="Acidic residues" evidence="1">
    <location>
        <begin position="243"/>
        <end position="253"/>
    </location>
</feature>
<feature type="compositionally biased region" description="Polar residues" evidence="1">
    <location>
        <begin position="38"/>
        <end position="47"/>
    </location>
</feature>
<accession>A0A0G4G1Q4</accession>
<feature type="region of interest" description="Disordered" evidence="1">
    <location>
        <begin position="281"/>
        <end position="340"/>
    </location>
</feature>
<feature type="compositionally biased region" description="Basic and acidic residues" evidence="1">
    <location>
        <begin position="292"/>
        <end position="316"/>
    </location>
</feature>
<dbReference type="VEuPathDB" id="CryptoDB:Vbra_16650"/>
<evidence type="ECO:0000256" key="1">
    <source>
        <dbReference type="SAM" id="MobiDB-lite"/>
    </source>
</evidence>